<feature type="compositionally biased region" description="Polar residues" evidence="1">
    <location>
        <begin position="45"/>
        <end position="59"/>
    </location>
</feature>
<feature type="region of interest" description="Disordered" evidence="1">
    <location>
        <begin position="44"/>
        <end position="65"/>
    </location>
</feature>
<name>A0A8H4BPA5_MUCCL</name>
<sequence>MCGLFYCPSPFSFFHFCSSTTYAMSVITSPNIFRRMSMHLPSKMNAINPSSGSNSTCPLPQSDKEELDKRDGQFKVSHDITMLYELFSSLVSPKLASSQGAAAAAAADTPICLCCERKITSQVCQLNHRQHETSHNRTTFALFYGSHHVKKYMRHVMTKNNMTNIINYGFPCPHAALGKANVPMIHYYCERCENQDKQETIRLTLTPTHCRADDDAIYKNAYTTAPDQDQPQSKRMKKRRGCIFLFVR</sequence>
<evidence type="ECO:0000313" key="2">
    <source>
        <dbReference type="EMBL" id="KAF1805671.1"/>
    </source>
</evidence>
<evidence type="ECO:0000256" key="1">
    <source>
        <dbReference type="SAM" id="MobiDB-lite"/>
    </source>
</evidence>
<reference evidence="2 3" key="1">
    <citation type="submission" date="2019-09" db="EMBL/GenBank/DDBJ databases">
        <authorList>
            <consortium name="DOE Joint Genome Institute"/>
            <person name="Mondo S.J."/>
            <person name="Navarro-Mendoza M.I."/>
            <person name="Perez-Arques C."/>
            <person name="Panchal S."/>
            <person name="Nicolas F.E."/>
            <person name="Ganguly P."/>
            <person name="Pangilinan J."/>
            <person name="Grigoriev I."/>
            <person name="Heitman J."/>
            <person name="Sanya K."/>
            <person name="Garre V."/>
        </authorList>
    </citation>
    <scope>NUCLEOTIDE SEQUENCE [LARGE SCALE GENOMIC DNA]</scope>
    <source>
        <strain evidence="2 3">MU402</strain>
    </source>
</reference>
<gene>
    <name evidence="2" type="ORF">FB192DRAFT_1468875</name>
</gene>
<dbReference type="AlphaFoldDB" id="A0A8H4BPA5"/>
<organism evidence="2 3">
    <name type="scientific">Mucor circinelloides f. lusitanicus</name>
    <name type="common">Mucor racemosus var. lusitanicus</name>
    <dbReference type="NCBI Taxonomy" id="29924"/>
    <lineage>
        <taxon>Eukaryota</taxon>
        <taxon>Fungi</taxon>
        <taxon>Fungi incertae sedis</taxon>
        <taxon>Mucoromycota</taxon>
        <taxon>Mucoromycotina</taxon>
        <taxon>Mucoromycetes</taxon>
        <taxon>Mucorales</taxon>
        <taxon>Mucorineae</taxon>
        <taxon>Mucoraceae</taxon>
        <taxon>Mucor</taxon>
    </lineage>
</organism>
<dbReference type="Proteomes" id="UP000469890">
    <property type="component" value="Unassembled WGS sequence"/>
</dbReference>
<proteinExistence type="predicted"/>
<dbReference type="EMBL" id="JAAECE010000002">
    <property type="protein sequence ID" value="KAF1805671.1"/>
    <property type="molecule type" value="Genomic_DNA"/>
</dbReference>
<accession>A0A8H4BPA5</accession>
<evidence type="ECO:0000313" key="3">
    <source>
        <dbReference type="Proteomes" id="UP000469890"/>
    </source>
</evidence>
<protein>
    <submittedName>
        <fullName evidence="2">Uncharacterized protein</fullName>
    </submittedName>
</protein>
<comment type="caution">
    <text evidence="2">The sequence shown here is derived from an EMBL/GenBank/DDBJ whole genome shotgun (WGS) entry which is preliminary data.</text>
</comment>